<accession>A0A2V5IGR7</accession>
<name>A0A2V5IGR7_9EURO</name>
<dbReference type="AlphaFoldDB" id="A0A2V5IGR7"/>
<keyword evidence="3" id="KW-1185">Reference proteome</keyword>
<keyword evidence="1" id="KW-1133">Transmembrane helix</keyword>
<feature type="transmembrane region" description="Helical" evidence="1">
    <location>
        <begin position="32"/>
        <end position="52"/>
    </location>
</feature>
<evidence type="ECO:0000313" key="3">
    <source>
        <dbReference type="Proteomes" id="UP000248817"/>
    </source>
</evidence>
<dbReference type="Proteomes" id="UP000248817">
    <property type="component" value="Unassembled WGS sequence"/>
</dbReference>
<evidence type="ECO:0000313" key="2">
    <source>
        <dbReference type="EMBL" id="PYI27710.1"/>
    </source>
</evidence>
<keyword evidence="1" id="KW-0472">Membrane</keyword>
<reference evidence="2 3" key="1">
    <citation type="submission" date="2018-02" db="EMBL/GenBank/DDBJ databases">
        <title>The genomes of Aspergillus section Nigri reveals drivers in fungal speciation.</title>
        <authorList>
            <consortium name="DOE Joint Genome Institute"/>
            <person name="Vesth T.C."/>
            <person name="Nybo J."/>
            <person name="Theobald S."/>
            <person name="Brandl J."/>
            <person name="Frisvad J.C."/>
            <person name="Nielsen K.F."/>
            <person name="Lyhne E.K."/>
            <person name="Kogle M.E."/>
            <person name="Kuo A."/>
            <person name="Riley R."/>
            <person name="Clum A."/>
            <person name="Nolan M."/>
            <person name="Lipzen A."/>
            <person name="Salamov A."/>
            <person name="Henrissat B."/>
            <person name="Wiebenga A."/>
            <person name="De vries R.P."/>
            <person name="Grigoriev I.V."/>
            <person name="Mortensen U.H."/>
            <person name="Andersen M.R."/>
            <person name="Baker S.E."/>
        </authorList>
    </citation>
    <scope>NUCLEOTIDE SEQUENCE [LARGE SCALE GENOMIC DNA]</scope>
    <source>
        <strain evidence="2 3">CBS 114.80</strain>
    </source>
</reference>
<dbReference type="EMBL" id="KZ825564">
    <property type="protein sequence ID" value="PYI27710.1"/>
    <property type="molecule type" value="Genomic_DNA"/>
</dbReference>
<evidence type="ECO:0000256" key="1">
    <source>
        <dbReference type="SAM" id="Phobius"/>
    </source>
</evidence>
<protein>
    <submittedName>
        <fullName evidence="2">Uncharacterized protein</fullName>
    </submittedName>
</protein>
<keyword evidence="1" id="KW-0812">Transmembrane</keyword>
<organism evidence="2 3">
    <name type="scientific">Aspergillus indologenus CBS 114.80</name>
    <dbReference type="NCBI Taxonomy" id="1450541"/>
    <lineage>
        <taxon>Eukaryota</taxon>
        <taxon>Fungi</taxon>
        <taxon>Dikarya</taxon>
        <taxon>Ascomycota</taxon>
        <taxon>Pezizomycotina</taxon>
        <taxon>Eurotiomycetes</taxon>
        <taxon>Eurotiomycetidae</taxon>
        <taxon>Eurotiales</taxon>
        <taxon>Aspergillaceae</taxon>
        <taxon>Aspergillus</taxon>
        <taxon>Aspergillus subgen. Circumdati</taxon>
    </lineage>
</organism>
<gene>
    <name evidence="2" type="ORF">BP00DRAFT_429065</name>
</gene>
<proteinExistence type="predicted"/>
<sequence>MSFVSSPETRGRHERVCDAAQTAGWNKYHCTTLYPCSAMIWMIGWMGGYWLALMVRVDAGVDVAPGTDRRLSSSPPVRVTIIATVRPDGPQALLP</sequence>